<dbReference type="PROSITE" id="PS00282">
    <property type="entry name" value="KAZAL_1"/>
    <property type="match status" value="1"/>
</dbReference>
<evidence type="ECO:0000256" key="6">
    <source>
        <dbReference type="SAM" id="SignalP"/>
    </source>
</evidence>
<protein>
    <submittedName>
        <fullName evidence="9">Trypsin inhibitor ClTI-1-like</fullName>
    </submittedName>
</protein>
<feature type="domain" description="Kazal-like" evidence="7">
    <location>
        <begin position="27"/>
        <end position="81"/>
    </location>
</feature>
<organism evidence="8 9">
    <name type="scientific">Clupea harengus</name>
    <name type="common">Atlantic herring</name>
    <dbReference type="NCBI Taxonomy" id="7950"/>
    <lineage>
        <taxon>Eukaryota</taxon>
        <taxon>Metazoa</taxon>
        <taxon>Chordata</taxon>
        <taxon>Craniata</taxon>
        <taxon>Vertebrata</taxon>
        <taxon>Euteleostomi</taxon>
        <taxon>Actinopterygii</taxon>
        <taxon>Neopterygii</taxon>
        <taxon>Teleostei</taxon>
        <taxon>Clupei</taxon>
        <taxon>Clupeiformes</taxon>
        <taxon>Clupeoidei</taxon>
        <taxon>Clupeidae</taxon>
        <taxon>Clupea</taxon>
    </lineage>
</organism>
<dbReference type="GeneID" id="105906275"/>
<evidence type="ECO:0000256" key="1">
    <source>
        <dbReference type="ARBA" id="ARBA00004613"/>
    </source>
</evidence>
<keyword evidence="6" id="KW-0732">Signal</keyword>
<keyword evidence="3" id="KW-0646">Protease inhibitor</keyword>
<dbReference type="Pfam" id="PF00050">
    <property type="entry name" value="Kazal_1"/>
    <property type="match status" value="1"/>
</dbReference>
<accession>A0A6P3W4Q5</accession>
<dbReference type="GO" id="GO:0005576">
    <property type="term" value="C:extracellular region"/>
    <property type="evidence" value="ECO:0007669"/>
    <property type="project" value="UniProtKB-SubCell"/>
</dbReference>
<keyword evidence="4" id="KW-0722">Serine protease inhibitor</keyword>
<dbReference type="InterPro" id="IPR036058">
    <property type="entry name" value="Kazal_dom_sf"/>
</dbReference>
<keyword evidence="2" id="KW-0964">Secreted</keyword>
<evidence type="ECO:0000256" key="4">
    <source>
        <dbReference type="ARBA" id="ARBA00022900"/>
    </source>
</evidence>
<comment type="subcellular location">
    <subcellularLocation>
        <location evidence="1">Secreted</location>
    </subcellularLocation>
</comment>
<gene>
    <name evidence="9" type="primary">LOC105906275</name>
</gene>
<dbReference type="InterPro" id="IPR051597">
    <property type="entry name" value="Bifunctional_prot_inhibitor"/>
</dbReference>
<dbReference type="AlphaFoldDB" id="A0A6P3W4Q5"/>
<dbReference type="PRINTS" id="PR00290">
    <property type="entry name" value="KAZALINHBTR"/>
</dbReference>
<dbReference type="PANTHER" id="PTHR47729">
    <property type="entry name" value="SERINE PEPTIDASE INHIBITOR, KAZAL TYPE 2, TANDEM DUPLICATE 1-RELATED"/>
    <property type="match status" value="1"/>
</dbReference>
<feature type="chain" id="PRO_5027624823" evidence="6">
    <location>
        <begin position="22"/>
        <end position="81"/>
    </location>
</feature>
<dbReference type="OrthoDB" id="126772at2759"/>
<name>A0A6P3W4Q5_CLUHA</name>
<dbReference type="KEGG" id="char:105906275"/>
<proteinExistence type="predicted"/>
<evidence type="ECO:0000313" key="8">
    <source>
        <dbReference type="Proteomes" id="UP000515152"/>
    </source>
</evidence>
<keyword evidence="5" id="KW-1015">Disulfide bond</keyword>
<evidence type="ECO:0000259" key="7">
    <source>
        <dbReference type="PROSITE" id="PS51465"/>
    </source>
</evidence>
<dbReference type="SUPFAM" id="SSF100895">
    <property type="entry name" value="Kazal-type serine protease inhibitors"/>
    <property type="match status" value="1"/>
</dbReference>
<evidence type="ECO:0000256" key="3">
    <source>
        <dbReference type="ARBA" id="ARBA00022690"/>
    </source>
</evidence>
<dbReference type="PANTHER" id="PTHR47729:SF1">
    <property type="entry name" value="OVOMUCOID-LIKE-RELATED"/>
    <property type="match status" value="1"/>
</dbReference>
<sequence length="81" mass="8953">MMVATARIVIVMLGLIVLATGAYIPDGATEPDCSMFFLPICTREYDPMCGTDGVEYSNECMLCLHNLEQKQNIFINNKGLC</sequence>
<dbReference type="Proteomes" id="UP000515152">
    <property type="component" value="Chromosome 20"/>
</dbReference>
<dbReference type="GO" id="GO:0004867">
    <property type="term" value="F:serine-type endopeptidase inhibitor activity"/>
    <property type="evidence" value="ECO:0007669"/>
    <property type="project" value="UniProtKB-KW"/>
</dbReference>
<feature type="signal peptide" evidence="6">
    <location>
        <begin position="1"/>
        <end position="21"/>
    </location>
</feature>
<dbReference type="InterPro" id="IPR002350">
    <property type="entry name" value="Kazal_dom"/>
</dbReference>
<dbReference type="PROSITE" id="PS51465">
    <property type="entry name" value="KAZAL_2"/>
    <property type="match status" value="1"/>
</dbReference>
<evidence type="ECO:0000256" key="2">
    <source>
        <dbReference type="ARBA" id="ARBA00022525"/>
    </source>
</evidence>
<dbReference type="RefSeq" id="XP_012689848.1">
    <property type="nucleotide sequence ID" value="XM_012834394.3"/>
</dbReference>
<dbReference type="Gene3D" id="3.30.60.30">
    <property type="match status" value="1"/>
</dbReference>
<evidence type="ECO:0000256" key="5">
    <source>
        <dbReference type="ARBA" id="ARBA00023157"/>
    </source>
</evidence>
<dbReference type="InterPro" id="IPR001239">
    <property type="entry name" value="Prot_inh_Kazal-m"/>
</dbReference>
<reference evidence="9" key="1">
    <citation type="submission" date="2025-08" db="UniProtKB">
        <authorList>
            <consortium name="RefSeq"/>
        </authorList>
    </citation>
    <scope>IDENTIFICATION</scope>
</reference>
<evidence type="ECO:0000313" key="9">
    <source>
        <dbReference type="RefSeq" id="XP_012689848.1"/>
    </source>
</evidence>
<keyword evidence="8" id="KW-1185">Reference proteome</keyword>
<dbReference type="SMART" id="SM00280">
    <property type="entry name" value="KAZAL"/>
    <property type="match status" value="1"/>
</dbReference>